<dbReference type="Proteomes" id="UP000646827">
    <property type="component" value="Unassembled WGS sequence"/>
</dbReference>
<sequence>MDHHRESFENIRLDEKGSVSIGATSSHFMLDTIKDSLGSKIFIDLNSLKSTKALIKDPSITQVSDIVIISHQLRQI</sequence>
<reference evidence="1 2" key="1">
    <citation type="submission" date="2020-12" db="EMBL/GenBank/DDBJ databases">
        <title>Metabolic potential, ecology and presence of endohyphal bacteria is reflected in genomic diversity of Mucoromycotina.</title>
        <authorList>
            <person name="Muszewska A."/>
            <person name="Okrasinska A."/>
            <person name="Steczkiewicz K."/>
            <person name="Drgas O."/>
            <person name="Orlowska M."/>
            <person name="Perlinska-Lenart U."/>
            <person name="Aleksandrzak-Piekarczyk T."/>
            <person name="Szatraj K."/>
            <person name="Zielenkiewicz U."/>
            <person name="Pilsyk S."/>
            <person name="Malc E."/>
            <person name="Mieczkowski P."/>
            <person name="Kruszewska J.S."/>
            <person name="Biernat P."/>
            <person name="Pawlowska J."/>
        </authorList>
    </citation>
    <scope>NUCLEOTIDE SEQUENCE [LARGE SCALE GENOMIC DNA]</scope>
    <source>
        <strain evidence="1 2">CBS 142.35</strain>
    </source>
</reference>
<dbReference type="AlphaFoldDB" id="A0A8H7S954"/>
<dbReference type="EMBL" id="JAEPRB010000033">
    <property type="protein sequence ID" value="KAG2225064.1"/>
    <property type="molecule type" value="Genomic_DNA"/>
</dbReference>
<protein>
    <submittedName>
        <fullName evidence="1">Uncharacterized protein</fullName>
    </submittedName>
</protein>
<gene>
    <name evidence="1" type="ORF">INT45_003264</name>
</gene>
<comment type="caution">
    <text evidence="1">The sequence shown here is derived from an EMBL/GenBank/DDBJ whole genome shotgun (WGS) entry which is preliminary data.</text>
</comment>
<dbReference type="OrthoDB" id="2435184at2759"/>
<organism evidence="1 2">
    <name type="scientific">Circinella minor</name>
    <dbReference type="NCBI Taxonomy" id="1195481"/>
    <lineage>
        <taxon>Eukaryota</taxon>
        <taxon>Fungi</taxon>
        <taxon>Fungi incertae sedis</taxon>
        <taxon>Mucoromycota</taxon>
        <taxon>Mucoromycotina</taxon>
        <taxon>Mucoromycetes</taxon>
        <taxon>Mucorales</taxon>
        <taxon>Lichtheimiaceae</taxon>
        <taxon>Circinella</taxon>
    </lineage>
</organism>
<evidence type="ECO:0000313" key="2">
    <source>
        <dbReference type="Proteomes" id="UP000646827"/>
    </source>
</evidence>
<proteinExistence type="predicted"/>
<accession>A0A8H7S954</accession>
<keyword evidence="2" id="KW-1185">Reference proteome</keyword>
<name>A0A8H7S954_9FUNG</name>
<evidence type="ECO:0000313" key="1">
    <source>
        <dbReference type="EMBL" id="KAG2225064.1"/>
    </source>
</evidence>